<sequence>MVPGEKIQLTREGYENLIKEKEALKNKLMTEIAERIKEARELGDLSENSEYEEAKNEQGKIDSRIKEIDYILENAEVIDESESNNEEINLGNTVIVKDLKKNIEETYKIVNSQEADIFSNPKKISSESPIGKALLKKRIGDKIKFKTPSNKERELEILAILKYGGA</sequence>
<evidence type="ECO:0000256" key="5">
    <source>
        <dbReference type="ARBA" id="ARBA00023163"/>
    </source>
</evidence>
<evidence type="ECO:0000256" key="3">
    <source>
        <dbReference type="ARBA" id="ARBA00023015"/>
    </source>
</evidence>
<evidence type="ECO:0000256" key="2">
    <source>
        <dbReference type="ARBA" id="ARBA00013729"/>
    </source>
</evidence>
<dbReference type="PIRSF" id="PIRSF006092">
    <property type="entry name" value="GreA_GreB"/>
    <property type="match status" value="1"/>
</dbReference>
<dbReference type="RefSeq" id="WP_072862118.1">
    <property type="nucleotide sequence ID" value="NZ_FQUI01000001.1"/>
</dbReference>
<comment type="similarity">
    <text evidence="1 8 9">Belongs to the GreA/GreB family.</text>
</comment>
<feature type="coiled-coil region" evidence="8">
    <location>
        <begin position="7"/>
        <end position="34"/>
    </location>
</feature>
<evidence type="ECO:0000256" key="8">
    <source>
        <dbReference type="HAMAP-Rule" id="MF_00105"/>
    </source>
</evidence>
<evidence type="ECO:0000259" key="10">
    <source>
        <dbReference type="Pfam" id="PF01272"/>
    </source>
</evidence>
<keyword evidence="12" id="KW-0251">Elongation factor</keyword>
<proteinExistence type="inferred from homology"/>
<dbReference type="InterPro" id="IPR006359">
    <property type="entry name" value="Tscrpt_elong_fac_GreA"/>
</dbReference>
<evidence type="ECO:0000256" key="6">
    <source>
        <dbReference type="ARBA" id="ARBA00024916"/>
    </source>
</evidence>
<keyword evidence="5 8" id="KW-0804">Transcription</keyword>
<dbReference type="InterPro" id="IPR036805">
    <property type="entry name" value="Tscrpt_elong_fac_GreA/B_N_sf"/>
</dbReference>
<keyword evidence="12" id="KW-0648">Protein biosynthesis</keyword>
<dbReference type="SUPFAM" id="SSF46557">
    <property type="entry name" value="GreA transcript cleavage protein, N-terminal domain"/>
    <property type="match status" value="1"/>
</dbReference>
<keyword evidence="4 8" id="KW-0238">DNA-binding</keyword>
<keyword evidence="13" id="KW-1185">Reference proteome</keyword>
<dbReference type="PANTHER" id="PTHR30437:SF4">
    <property type="entry name" value="TRANSCRIPTION ELONGATION FACTOR GREA"/>
    <property type="match status" value="1"/>
</dbReference>
<gene>
    <name evidence="8" type="primary">greA</name>
    <name evidence="12" type="ORF">SAMN02745164_00011</name>
</gene>
<name>A0A1M4S4D5_MARH1</name>
<reference evidence="12" key="1">
    <citation type="submission" date="2016-11" db="EMBL/GenBank/DDBJ databases">
        <authorList>
            <person name="Varghese N."/>
            <person name="Submissions S."/>
        </authorList>
    </citation>
    <scope>NUCLEOTIDE SEQUENCE [LARGE SCALE GENOMIC DNA]</scope>
    <source>
        <strain evidence="12">DSM 16785</strain>
    </source>
</reference>
<dbReference type="PANTHER" id="PTHR30437">
    <property type="entry name" value="TRANSCRIPTION ELONGATION FACTOR GREA"/>
    <property type="match status" value="1"/>
</dbReference>
<dbReference type="HAMAP" id="MF_00105">
    <property type="entry name" value="GreA_GreB"/>
    <property type="match status" value="1"/>
</dbReference>
<evidence type="ECO:0000313" key="12">
    <source>
        <dbReference type="EMBL" id="SHE27061.1"/>
    </source>
</evidence>
<dbReference type="NCBIfam" id="NF001263">
    <property type="entry name" value="PRK00226.1-4"/>
    <property type="match status" value="1"/>
</dbReference>
<organism evidence="12 13">
    <name type="scientific">Marinitoga hydrogenitolerans (strain DSM 16785 / JCM 12826 / AT1271)</name>
    <dbReference type="NCBI Taxonomy" id="1122195"/>
    <lineage>
        <taxon>Bacteria</taxon>
        <taxon>Thermotogati</taxon>
        <taxon>Thermotogota</taxon>
        <taxon>Thermotogae</taxon>
        <taxon>Petrotogales</taxon>
        <taxon>Petrotogaceae</taxon>
        <taxon>Marinitoga</taxon>
    </lineage>
</organism>
<dbReference type="PROSITE" id="PS00830">
    <property type="entry name" value="GREAB_2"/>
    <property type="match status" value="1"/>
</dbReference>
<evidence type="ECO:0000256" key="9">
    <source>
        <dbReference type="RuleBase" id="RU000556"/>
    </source>
</evidence>
<evidence type="ECO:0000256" key="1">
    <source>
        <dbReference type="ARBA" id="ARBA00008213"/>
    </source>
</evidence>
<dbReference type="FunFam" id="1.10.287.180:FF:000001">
    <property type="entry name" value="Transcription elongation factor GreA"/>
    <property type="match status" value="1"/>
</dbReference>
<feature type="domain" description="Transcription elongation factor GreA/GreB N-terminal" evidence="11">
    <location>
        <begin position="7"/>
        <end position="77"/>
    </location>
</feature>
<accession>A0A1M4S4D5</accession>
<feature type="domain" description="Transcription elongation factor GreA/GreB C-terminal" evidence="10">
    <location>
        <begin position="85"/>
        <end position="160"/>
    </location>
</feature>
<dbReference type="InterPro" id="IPR022691">
    <property type="entry name" value="Tscrpt_elong_fac_GreA/B_N"/>
</dbReference>
<dbReference type="EMBL" id="FQUI01000001">
    <property type="protein sequence ID" value="SHE27061.1"/>
    <property type="molecule type" value="Genomic_DNA"/>
</dbReference>
<keyword evidence="8" id="KW-0175">Coiled coil</keyword>
<dbReference type="GO" id="GO:0003746">
    <property type="term" value="F:translation elongation factor activity"/>
    <property type="evidence" value="ECO:0007669"/>
    <property type="project" value="UniProtKB-KW"/>
</dbReference>
<dbReference type="GO" id="GO:0032784">
    <property type="term" value="P:regulation of DNA-templated transcription elongation"/>
    <property type="evidence" value="ECO:0007669"/>
    <property type="project" value="UniProtKB-UniRule"/>
</dbReference>
<dbReference type="Pfam" id="PF01272">
    <property type="entry name" value="GreA_GreB"/>
    <property type="match status" value="1"/>
</dbReference>
<dbReference type="STRING" id="1122195.SAMN02745164_00011"/>
<dbReference type="InterPro" id="IPR036953">
    <property type="entry name" value="GreA/GreB_C_sf"/>
</dbReference>
<keyword evidence="3 8" id="KW-0805">Transcription regulation</keyword>
<dbReference type="InterPro" id="IPR018151">
    <property type="entry name" value="TF_GreA/GreB_CS"/>
</dbReference>
<comment type="caution">
    <text evidence="12">The sequence shown here is derived from an EMBL/GenBank/DDBJ whole genome shotgun (WGS) entry which is preliminary data.</text>
</comment>
<protein>
    <recommendedName>
        <fullName evidence="2 8">Transcription elongation factor GreA</fullName>
    </recommendedName>
    <alternativeName>
        <fullName evidence="7 8">Transcript cleavage factor GreA</fullName>
    </alternativeName>
</protein>
<dbReference type="InterPro" id="IPR028624">
    <property type="entry name" value="Tscrpt_elong_fac_GreA/B"/>
</dbReference>
<dbReference type="InterPro" id="IPR001437">
    <property type="entry name" value="Tscrpt_elong_fac_GreA/B_C"/>
</dbReference>
<dbReference type="OrthoDB" id="9808774at2"/>
<evidence type="ECO:0000256" key="7">
    <source>
        <dbReference type="ARBA" id="ARBA00030776"/>
    </source>
</evidence>
<dbReference type="GO" id="GO:0006354">
    <property type="term" value="P:DNA-templated transcription elongation"/>
    <property type="evidence" value="ECO:0007669"/>
    <property type="project" value="TreeGrafter"/>
</dbReference>
<dbReference type="GO" id="GO:0003677">
    <property type="term" value="F:DNA binding"/>
    <property type="evidence" value="ECO:0007669"/>
    <property type="project" value="UniProtKB-UniRule"/>
</dbReference>
<evidence type="ECO:0000259" key="11">
    <source>
        <dbReference type="Pfam" id="PF03449"/>
    </source>
</evidence>
<dbReference type="NCBIfam" id="TIGR01462">
    <property type="entry name" value="greA"/>
    <property type="match status" value="1"/>
</dbReference>
<dbReference type="Proteomes" id="UP000184334">
    <property type="component" value="Unassembled WGS sequence"/>
</dbReference>
<dbReference type="AlphaFoldDB" id="A0A1M4S4D5"/>
<dbReference type="Gene3D" id="1.10.287.180">
    <property type="entry name" value="Transcription elongation factor, GreA/GreB, N-terminal domain"/>
    <property type="match status" value="1"/>
</dbReference>
<evidence type="ECO:0000313" key="13">
    <source>
        <dbReference type="Proteomes" id="UP000184334"/>
    </source>
</evidence>
<dbReference type="SUPFAM" id="SSF54534">
    <property type="entry name" value="FKBP-like"/>
    <property type="match status" value="1"/>
</dbReference>
<comment type="function">
    <text evidence="6 8 9">Necessary for efficient RNA polymerase transcription elongation past template-encoded arresting sites. The arresting sites in DNA have the property of trapping a certain fraction of elongating RNA polymerases that pass through, resulting in locked ternary complexes. Cleavage of the nascent transcript by cleavage factors such as GreA or GreB allows the resumption of elongation from the new 3'terminus. GreA releases sequences of 2 to 3 nucleotides.</text>
</comment>
<evidence type="ECO:0000256" key="4">
    <source>
        <dbReference type="ARBA" id="ARBA00023125"/>
    </source>
</evidence>
<dbReference type="Pfam" id="PF03449">
    <property type="entry name" value="GreA_GreB_N"/>
    <property type="match status" value="1"/>
</dbReference>
<dbReference type="GO" id="GO:0070063">
    <property type="term" value="F:RNA polymerase binding"/>
    <property type="evidence" value="ECO:0007669"/>
    <property type="project" value="InterPro"/>
</dbReference>
<dbReference type="InterPro" id="IPR023459">
    <property type="entry name" value="Tscrpt_elong_fac_GreA/B_fam"/>
</dbReference>
<dbReference type="Gene3D" id="3.10.50.30">
    <property type="entry name" value="Transcription elongation factor, GreA/GreB, C-terminal domain"/>
    <property type="match status" value="1"/>
</dbReference>